<feature type="domain" description="3D" evidence="1">
    <location>
        <begin position="176"/>
        <end position="237"/>
    </location>
</feature>
<dbReference type="SUPFAM" id="SSF50685">
    <property type="entry name" value="Barwin-like endoglucanases"/>
    <property type="match status" value="1"/>
</dbReference>
<dbReference type="Gene3D" id="2.40.40.10">
    <property type="entry name" value="RlpA-like domain"/>
    <property type="match status" value="1"/>
</dbReference>
<proteinExistence type="predicted"/>
<dbReference type="EMBL" id="CAESAO010000114">
    <property type="protein sequence ID" value="CAB4345894.1"/>
    <property type="molecule type" value="Genomic_DNA"/>
</dbReference>
<dbReference type="AlphaFoldDB" id="A0A6J5ZT77"/>
<protein>
    <submittedName>
        <fullName evidence="2">Unannotated protein</fullName>
    </submittedName>
</protein>
<accession>A0A6J5ZT77</accession>
<dbReference type="InterPro" id="IPR010611">
    <property type="entry name" value="3D_dom"/>
</dbReference>
<dbReference type="GO" id="GO:0009254">
    <property type="term" value="P:peptidoglycan turnover"/>
    <property type="evidence" value="ECO:0007669"/>
    <property type="project" value="InterPro"/>
</dbReference>
<name>A0A6J5ZT77_9ZZZZ</name>
<dbReference type="GO" id="GO:0019867">
    <property type="term" value="C:outer membrane"/>
    <property type="evidence" value="ECO:0007669"/>
    <property type="project" value="InterPro"/>
</dbReference>
<sequence>MTAVRAPNCLRATLAVSLAAIVATALLPGVASAALKKETWLSGVTITEYFPAPEAWFVGERVNTPGISRKSRVDWLYSARGMSMEGDGVGTNGKRYHIDNLGSSGWITSRGKNASFGVGGVFSPFWRGEGYWRSKSGSVTFPLETGGWYAGTGTRYVKPSGISFASGPSLDLSYYRSVAVDLSLIPRGSLVYVPAYKSKNKDGWFRADDTGGAIDGRHIDVYRPPPSRSSDSGNYMTGKRIFVVPKARIAAYLKSHGAASAAATR</sequence>
<dbReference type="GO" id="GO:0004553">
    <property type="term" value="F:hydrolase activity, hydrolyzing O-glycosyl compounds"/>
    <property type="evidence" value="ECO:0007669"/>
    <property type="project" value="InterPro"/>
</dbReference>
<organism evidence="2">
    <name type="scientific">freshwater metagenome</name>
    <dbReference type="NCBI Taxonomy" id="449393"/>
    <lineage>
        <taxon>unclassified sequences</taxon>
        <taxon>metagenomes</taxon>
        <taxon>ecological metagenomes</taxon>
    </lineage>
</organism>
<dbReference type="CDD" id="cd14486">
    <property type="entry name" value="3D_domain"/>
    <property type="match status" value="1"/>
</dbReference>
<evidence type="ECO:0000313" key="2">
    <source>
        <dbReference type="EMBL" id="CAB4345894.1"/>
    </source>
</evidence>
<dbReference type="Pfam" id="PF06725">
    <property type="entry name" value="3D"/>
    <property type="match status" value="1"/>
</dbReference>
<reference evidence="2" key="1">
    <citation type="submission" date="2020-05" db="EMBL/GenBank/DDBJ databases">
        <authorList>
            <person name="Chiriac C."/>
            <person name="Salcher M."/>
            <person name="Ghai R."/>
            <person name="Kavagutti S V."/>
        </authorList>
    </citation>
    <scope>NUCLEOTIDE SEQUENCE</scope>
</reference>
<gene>
    <name evidence="2" type="ORF">UFOPK3522_01195</name>
</gene>
<evidence type="ECO:0000259" key="1">
    <source>
        <dbReference type="Pfam" id="PF06725"/>
    </source>
</evidence>
<dbReference type="InterPro" id="IPR036908">
    <property type="entry name" value="RlpA-like_sf"/>
</dbReference>